<protein>
    <submittedName>
        <fullName evidence="1">SPX domain-containing protein</fullName>
    </submittedName>
</protein>
<comment type="caution">
    <text evidence="1">The sequence shown here is derived from an EMBL/GenBank/DDBJ whole genome shotgun (WGS) entry which is preliminary data.</text>
</comment>
<sequence length="54" mass="6424">QSQQTYANLAEEMEATQREFALFKTFTEVQRVVETKALRPVVRVTFRQTVFEDR</sequence>
<proteinExistence type="predicted"/>
<evidence type="ECO:0000313" key="2">
    <source>
        <dbReference type="Proteomes" id="UP000485058"/>
    </source>
</evidence>
<accession>A0A6A0AQ81</accession>
<evidence type="ECO:0000313" key="1">
    <source>
        <dbReference type="EMBL" id="GFH33787.1"/>
    </source>
</evidence>
<feature type="non-terminal residue" evidence="1">
    <location>
        <position position="1"/>
    </location>
</feature>
<keyword evidence="2" id="KW-1185">Reference proteome</keyword>
<gene>
    <name evidence="1" type="ORF">HaLaN_33208</name>
</gene>
<feature type="non-terminal residue" evidence="1">
    <location>
        <position position="54"/>
    </location>
</feature>
<dbReference type="EMBL" id="BLLF01009654">
    <property type="protein sequence ID" value="GFH33787.1"/>
    <property type="molecule type" value="Genomic_DNA"/>
</dbReference>
<name>A0A6A0AQ81_HAELA</name>
<dbReference type="Proteomes" id="UP000485058">
    <property type="component" value="Unassembled WGS sequence"/>
</dbReference>
<reference evidence="1 2" key="1">
    <citation type="submission" date="2020-02" db="EMBL/GenBank/DDBJ databases">
        <title>Draft genome sequence of Haematococcus lacustris strain NIES-144.</title>
        <authorList>
            <person name="Morimoto D."/>
            <person name="Nakagawa S."/>
            <person name="Yoshida T."/>
            <person name="Sawayama S."/>
        </authorList>
    </citation>
    <scope>NUCLEOTIDE SEQUENCE [LARGE SCALE GENOMIC DNA]</scope>
    <source>
        <strain evidence="1 2">NIES-144</strain>
    </source>
</reference>
<organism evidence="1 2">
    <name type="scientific">Haematococcus lacustris</name>
    <name type="common">Green alga</name>
    <name type="synonym">Haematococcus pluvialis</name>
    <dbReference type="NCBI Taxonomy" id="44745"/>
    <lineage>
        <taxon>Eukaryota</taxon>
        <taxon>Viridiplantae</taxon>
        <taxon>Chlorophyta</taxon>
        <taxon>core chlorophytes</taxon>
        <taxon>Chlorophyceae</taxon>
        <taxon>CS clade</taxon>
        <taxon>Chlamydomonadales</taxon>
        <taxon>Haematococcaceae</taxon>
        <taxon>Haematococcus</taxon>
    </lineage>
</organism>
<dbReference type="AlphaFoldDB" id="A0A6A0AQ81"/>